<dbReference type="PATRIC" id="fig|1246995.3.peg.6853"/>
<dbReference type="HOGENOM" id="CLU_027634_6_0_11"/>
<dbReference type="OrthoDB" id="9795789at2"/>
<dbReference type="PANTHER" id="PTHR43085:SF1">
    <property type="entry name" value="PSEUDOURIDINE KINASE-RELATED"/>
    <property type="match status" value="1"/>
</dbReference>
<dbReference type="Pfam" id="PF00294">
    <property type="entry name" value="PfkB"/>
    <property type="match status" value="1"/>
</dbReference>
<keyword evidence="3" id="KW-0547">Nucleotide-binding</keyword>
<name>U5W7A9_9ACTN</name>
<feature type="domain" description="Carbohydrate kinase PfkB" evidence="6">
    <location>
        <begin position="27"/>
        <end position="276"/>
    </location>
</feature>
<evidence type="ECO:0000313" key="8">
    <source>
        <dbReference type="Proteomes" id="UP000017746"/>
    </source>
</evidence>
<dbReference type="GO" id="GO:0016301">
    <property type="term" value="F:kinase activity"/>
    <property type="evidence" value="ECO:0007669"/>
    <property type="project" value="UniProtKB-KW"/>
</dbReference>
<dbReference type="KEGG" id="afs:AFR_33855"/>
<dbReference type="AlphaFoldDB" id="U5W7A9"/>
<evidence type="ECO:0000256" key="2">
    <source>
        <dbReference type="ARBA" id="ARBA00022679"/>
    </source>
</evidence>
<dbReference type="GO" id="GO:0005524">
    <property type="term" value="F:ATP binding"/>
    <property type="evidence" value="ECO:0007669"/>
    <property type="project" value="UniProtKB-KW"/>
</dbReference>
<keyword evidence="2" id="KW-0808">Transferase</keyword>
<dbReference type="InterPro" id="IPR011611">
    <property type="entry name" value="PfkB_dom"/>
</dbReference>
<dbReference type="SUPFAM" id="SSF53613">
    <property type="entry name" value="Ribokinase-like"/>
    <property type="match status" value="1"/>
</dbReference>
<dbReference type="EMBL" id="CP006272">
    <property type="protein sequence ID" value="AGZ45029.1"/>
    <property type="molecule type" value="Genomic_DNA"/>
</dbReference>
<evidence type="ECO:0000313" key="7">
    <source>
        <dbReference type="EMBL" id="AGZ45029.1"/>
    </source>
</evidence>
<dbReference type="eggNOG" id="COG0524">
    <property type="taxonomic scope" value="Bacteria"/>
</dbReference>
<accession>U5W7A9</accession>
<keyword evidence="4 7" id="KW-0418">Kinase</keyword>
<dbReference type="PROSITE" id="PS00584">
    <property type="entry name" value="PFKB_KINASES_2"/>
    <property type="match status" value="1"/>
</dbReference>
<reference evidence="7 8" key="1">
    <citation type="journal article" date="2014" name="J. Biotechnol.">
        <title>Complete genome sequence of the actinobacterium Actinoplanes friuliensis HAG 010964, producer of the lipopeptide antibiotic friulimycin.</title>
        <authorList>
            <person name="Ruckert C."/>
            <person name="Szczepanowski R."/>
            <person name="Albersmeier A."/>
            <person name="Goesmann A."/>
            <person name="Fischer N."/>
            <person name="Steinkamper A."/>
            <person name="Puhler A."/>
            <person name="Biener R."/>
            <person name="Schwartz D."/>
            <person name="Kalinowski J."/>
        </authorList>
    </citation>
    <scope>NUCLEOTIDE SEQUENCE [LARGE SCALE GENOMIC DNA]</scope>
    <source>
        <strain evidence="7 8">DSM 7358</strain>
    </source>
</reference>
<keyword evidence="5" id="KW-0067">ATP-binding</keyword>
<evidence type="ECO:0000259" key="6">
    <source>
        <dbReference type="Pfam" id="PF00294"/>
    </source>
</evidence>
<organism evidence="7 8">
    <name type="scientific">Actinoplanes friuliensis DSM 7358</name>
    <dbReference type="NCBI Taxonomy" id="1246995"/>
    <lineage>
        <taxon>Bacteria</taxon>
        <taxon>Bacillati</taxon>
        <taxon>Actinomycetota</taxon>
        <taxon>Actinomycetes</taxon>
        <taxon>Micromonosporales</taxon>
        <taxon>Micromonosporaceae</taxon>
        <taxon>Actinoplanes</taxon>
    </lineage>
</organism>
<dbReference type="Proteomes" id="UP000017746">
    <property type="component" value="Chromosome"/>
</dbReference>
<proteinExistence type="inferred from homology"/>
<evidence type="ECO:0000256" key="1">
    <source>
        <dbReference type="ARBA" id="ARBA00010688"/>
    </source>
</evidence>
<evidence type="ECO:0000256" key="5">
    <source>
        <dbReference type="ARBA" id="ARBA00022840"/>
    </source>
</evidence>
<dbReference type="STRING" id="1246995.AFR_33855"/>
<dbReference type="InterPro" id="IPR050306">
    <property type="entry name" value="PfkB_Carbo_kinase"/>
</dbReference>
<evidence type="ECO:0000256" key="3">
    <source>
        <dbReference type="ARBA" id="ARBA00022741"/>
    </source>
</evidence>
<dbReference type="InterPro" id="IPR002173">
    <property type="entry name" value="Carboh/pur_kinase_PfkB_CS"/>
</dbReference>
<dbReference type="RefSeq" id="WP_023561366.1">
    <property type="nucleotide sequence ID" value="NC_022657.1"/>
</dbReference>
<sequence length="280" mass="28433">MLLIVGEAIVAYQREDDGPFTGPWPSGSPAIAAYVAGRLGVPTTFVGGIGRDDHGRVMTDGLAAGGVETGHLAVSGDRPTATASITYRGEEREFDFRVTGSAAVQVTDRDLGDLPERAGWLHLSGSALIFGEPLAATTLTALRRARAAGARISVDPNVRPSALTPATRDALVEVLGLAHVLLPSEGELEALGLDPAGFGDAVVCTTYGSGGATVRDASGSVHLDALPVDAIDTDGAGDSFAAGFIAASLAGASPLDAAREGIRVAAEAVQVVGPMTVRPR</sequence>
<dbReference type="PANTHER" id="PTHR43085">
    <property type="entry name" value="HEXOKINASE FAMILY MEMBER"/>
    <property type="match status" value="1"/>
</dbReference>
<dbReference type="InterPro" id="IPR029056">
    <property type="entry name" value="Ribokinase-like"/>
</dbReference>
<evidence type="ECO:0000256" key="4">
    <source>
        <dbReference type="ARBA" id="ARBA00022777"/>
    </source>
</evidence>
<comment type="similarity">
    <text evidence="1">Belongs to the carbohydrate kinase PfkB family.</text>
</comment>
<gene>
    <name evidence="7" type="ORF">AFR_33855</name>
</gene>
<protein>
    <submittedName>
        <fullName evidence="7">Ribokinase-like domain-containing protein</fullName>
    </submittedName>
</protein>
<keyword evidence="8" id="KW-1185">Reference proteome</keyword>
<dbReference type="Gene3D" id="3.40.1190.20">
    <property type="match status" value="1"/>
</dbReference>